<evidence type="ECO:0000313" key="2">
    <source>
        <dbReference type="EMBL" id="KAF2390287.1"/>
    </source>
</evidence>
<protein>
    <submittedName>
        <fullName evidence="2">Uncharacterized protein</fullName>
    </submittedName>
</protein>
<gene>
    <name evidence="2" type="ORF">FX983_04747</name>
</gene>
<dbReference type="Proteomes" id="UP000475265">
    <property type="component" value="Unassembled WGS sequence"/>
</dbReference>
<feature type="region of interest" description="Disordered" evidence="1">
    <location>
        <begin position="13"/>
        <end position="37"/>
    </location>
</feature>
<reference evidence="2 3" key="1">
    <citation type="submission" date="2019-12" db="EMBL/GenBank/DDBJ databases">
        <title>Endophytic bacteria associated with Panax ginseng seedlings.</title>
        <authorList>
            <person name="Park J.M."/>
            <person name="Shin R."/>
            <person name="Jo S.H."/>
        </authorList>
    </citation>
    <scope>NUCLEOTIDE SEQUENCE [LARGE SCALE GENOMIC DNA]</scope>
    <source>
        <strain evidence="2 3">PgKB32</strain>
    </source>
</reference>
<evidence type="ECO:0000313" key="3">
    <source>
        <dbReference type="Proteomes" id="UP000475265"/>
    </source>
</evidence>
<accession>A0A6L5BS53</accession>
<comment type="caution">
    <text evidence="2">The sequence shown here is derived from an EMBL/GenBank/DDBJ whole genome shotgun (WGS) entry which is preliminary data.</text>
</comment>
<name>A0A6L5BS53_9PSED</name>
<dbReference type="EMBL" id="JAAAXX010000002">
    <property type="protein sequence ID" value="KAF2390287.1"/>
    <property type="molecule type" value="Genomic_DNA"/>
</dbReference>
<organism evidence="2 3">
    <name type="scientific">Pseudomonas frederiksbergensis</name>
    <dbReference type="NCBI Taxonomy" id="104087"/>
    <lineage>
        <taxon>Bacteria</taxon>
        <taxon>Pseudomonadati</taxon>
        <taxon>Pseudomonadota</taxon>
        <taxon>Gammaproteobacteria</taxon>
        <taxon>Pseudomonadales</taxon>
        <taxon>Pseudomonadaceae</taxon>
        <taxon>Pseudomonas</taxon>
    </lineage>
</organism>
<proteinExistence type="predicted"/>
<dbReference type="AlphaFoldDB" id="A0A6L5BS53"/>
<evidence type="ECO:0000256" key="1">
    <source>
        <dbReference type="SAM" id="MobiDB-lite"/>
    </source>
</evidence>
<sequence>MRSINPYKFCLSPLRNPRSRNASPALPHRLSITGEAQ</sequence>